<gene>
    <name evidence="2" type="ORF">TRIADDRAFT_51932</name>
</gene>
<evidence type="ECO:0000313" key="3">
    <source>
        <dbReference type="Proteomes" id="UP000009022"/>
    </source>
</evidence>
<name>B3RL99_TRIAD</name>
<dbReference type="KEGG" id="tad:TRIADDRAFT_51932"/>
<proteinExistence type="predicted"/>
<dbReference type="HOGENOM" id="CLU_1216155_0_0_1"/>
<accession>B3RL99</accession>
<dbReference type="EMBL" id="DS985241">
    <property type="protein sequence ID" value="EDV29508.1"/>
    <property type="molecule type" value="Genomic_DNA"/>
</dbReference>
<dbReference type="RefSeq" id="XP_002108710.1">
    <property type="nucleotide sequence ID" value="XM_002108674.1"/>
</dbReference>
<evidence type="ECO:0000313" key="2">
    <source>
        <dbReference type="EMBL" id="EDV29508.1"/>
    </source>
</evidence>
<feature type="region of interest" description="Disordered" evidence="1">
    <location>
        <begin position="87"/>
        <end position="107"/>
    </location>
</feature>
<dbReference type="InParanoid" id="B3RL99"/>
<keyword evidence="3" id="KW-1185">Reference proteome</keyword>
<evidence type="ECO:0000256" key="1">
    <source>
        <dbReference type="SAM" id="MobiDB-lite"/>
    </source>
</evidence>
<dbReference type="Proteomes" id="UP000009022">
    <property type="component" value="Unassembled WGS sequence"/>
</dbReference>
<organism evidence="2 3">
    <name type="scientific">Trichoplax adhaerens</name>
    <name type="common">Trichoplax reptans</name>
    <dbReference type="NCBI Taxonomy" id="10228"/>
    <lineage>
        <taxon>Eukaryota</taxon>
        <taxon>Metazoa</taxon>
        <taxon>Placozoa</taxon>
        <taxon>Uniplacotomia</taxon>
        <taxon>Trichoplacea</taxon>
        <taxon>Trichoplacidae</taxon>
        <taxon>Trichoplax</taxon>
    </lineage>
</organism>
<protein>
    <submittedName>
        <fullName evidence="2">Uncharacterized protein</fullName>
    </submittedName>
</protein>
<reference evidence="2 3" key="1">
    <citation type="journal article" date="2008" name="Nature">
        <title>The Trichoplax genome and the nature of placozoans.</title>
        <authorList>
            <person name="Srivastava M."/>
            <person name="Begovic E."/>
            <person name="Chapman J."/>
            <person name="Putnam N.H."/>
            <person name="Hellsten U."/>
            <person name="Kawashima T."/>
            <person name="Kuo A."/>
            <person name="Mitros T."/>
            <person name="Salamov A."/>
            <person name="Carpenter M.L."/>
            <person name="Signorovitch A.Y."/>
            <person name="Moreno M.A."/>
            <person name="Kamm K."/>
            <person name="Grimwood J."/>
            <person name="Schmutz J."/>
            <person name="Shapiro H."/>
            <person name="Grigoriev I.V."/>
            <person name="Buss L.W."/>
            <person name="Schierwater B."/>
            <person name="Dellaporta S.L."/>
            <person name="Rokhsar D.S."/>
        </authorList>
    </citation>
    <scope>NUCLEOTIDE SEQUENCE [LARGE SCALE GENOMIC DNA]</scope>
    <source>
        <strain evidence="2 3">Grell-BS-1999</strain>
    </source>
</reference>
<sequence>MERNDTNQNYHSYNYSGGYSNVRRRNSYADSMLKNRAVTQDLRGRREHYNFRPVLKRYSPSSNYGMRTGKQYWNVFREQEGCFSYNYNSRRNRDPKGQSQKKHGMLESGDCNTVREQNVHPNCEKSNTNAKNDIETYQAADVTLIKKTATCEDSTGISELNVSTSEASCDNAEPEISQTSLACEDDYLNIPLRDLLGDVNTDNWELMTEEEIKQLEGEYLGESEDSES</sequence>
<dbReference type="GeneID" id="6749146"/>
<dbReference type="CTD" id="6749146"/>
<dbReference type="AlphaFoldDB" id="B3RL99"/>